<comment type="caution">
    <text evidence="2">The sequence shown here is derived from an EMBL/GenBank/DDBJ whole genome shotgun (WGS) entry which is preliminary data.</text>
</comment>
<dbReference type="Gene3D" id="1.20.1260.10">
    <property type="match status" value="1"/>
</dbReference>
<dbReference type="EMBL" id="VSSQ01084980">
    <property type="protein sequence ID" value="MPN32789.1"/>
    <property type="molecule type" value="Genomic_DNA"/>
</dbReference>
<organism evidence="2">
    <name type="scientific">bioreactor metagenome</name>
    <dbReference type="NCBI Taxonomy" id="1076179"/>
    <lineage>
        <taxon>unclassified sequences</taxon>
        <taxon>metagenomes</taxon>
        <taxon>ecological metagenomes</taxon>
    </lineage>
</organism>
<gene>
    <name evidence="2" type="ORF">SDC9_180269</name>
</gene>
<reference evidence="2" key="1">
    <citation type="submission" date="2019-08" db="EMBL/GenBank/DDBJ databases">
        <authorList>
            <person name="Kucharzyk K."/>
            <person name="Murdoch R.W."/>
            <person name="Higgins S."/>
            <person name="Loffler F."/>
        </authorList>
    </citation>
    <scope>NUCLEOTIDE SEQUENCE</scope>
</reference>
<evidence type="ECO:0008006" key="3">
    <source>
        <dbReference type="Google" id="ProtNLM"/>
    </source>
</evidence>
<dbReference type="AlphaFoldDB" id="A0A645H458"/>
<proteinExistence type="predicted"/>
<evidence type="ECO:0000256" key="1">
    <source>
        <dbReference type="SAM" id="Coils"/>
    </source>
</evidence>
<evidence type="ECO:0000313" key="2">
    <source>
        <dbReference type="EMBL" id="MPN32789.1"/>
    </source>
</evidence>
<sequence>MDGKMPTASIEEYMADTDMKELEVRAYSIEEALKEAKNYLEHMRELALKIRSEADEKDEFAWVNLMEDHVAGYDKQIWFMNQSLV</sequence>
<dbReference type="InterPro" id="IPR009078">
    <property type="entry name" value="Ferritin-like_SF"/>
</dbReference>
<name>A0A645H458_9ZZZZ</name>
<dbReference type="InterPro" id="IPR012347">
    <property type="entry name" value="Ferritin-like"/>
</dbReference>
<feature type="coiled-coil region" evidence="1">
    <location>
        <begin position="19"/>
        <end position="49"/>
    </location>
</feature>
<protein>
    <recommendedName>
        <fullName evidence="3">Ferritin/DPS protein domain-containing protein</fullName>
    </recommendedName>
</protein>
<accession>A0A645H458</accession>
<dbReference type="SUPFAM" id="SSF47240">
    <property type="entry name" value="Ferritin-like"/>
    <property type="match status" value="1"/>
</dbReference>
<keyword evidence="1" id="KW-0175">Coiled coil</keyword>